<evidence type="ECO:0000313" key="2">
    <source>
        <dbReference type="Proteomes" id="UP000004903"/>
    </source>
</evidence>
<dbReference type="Proteomes" id="UP000004903">
    <property type="component" value="Unassembled WGS sequence"/>
</dbReference>
<dbReference type="AlphaFoldDB" id="G5QFX1"/>
<feature type="non-terminal residue" evidence="1">
    <location>
        <position position="34"/>
    </location>
</feature>
<dbReference type="EMBL" id="AFCT01000490">
    <property type="protein sequence ID" value="EHC92834.1"/>
    <property type="molecule type" value="Genomic_DNA"/>
</dbReference>
<gene>
    <name evidence="1" type="ORF">LTSERUB_1274</name>
</gene>
<name>G5QFX1_SALRU</name>
<proteinExistence type="predicted"/>
<evidence type="ECO:0000313" key="1">
    <source>
        <dbReference type="EMBL" id="EHC92834.1"/>
    </source>
</evidence>
<comment type="caution">
    <text evidence="1">The sequence shown here is derived from an EMBL/GenBank/DDBJ whole genome shotgun (WGS) entry which is preliminary data.</text>
</comment>
<dbReference type="Gene3D" id="1.20.970.10">
    <property type="entry name" value="Transferase, Pyrimidine Nucleoside Phosphorylase, Chain C"/>
    <property type="match status" value="1"/>
</dbReference>
<protein>
    <submittedName>
        <fullName evidence="1">Uncharacterized protein</fullName>
    </submittedName>
</protein>
<reference evidence="1 2" key="1">
    <citation type="journal article" date="2011" name="BMC Genomics">
        <title>Genome sequencing reveals diversification of virulence factor content and possible host adaptation in distinct subpopulations of Salmonella enterica.</title>
        <authorList>
            <person name="den Bakker H.C."/>
            <person name="Moreno Switt A.I."/>
            <person name="Govoni G."/>
            <person name="Cummings C.A."/>
            <person name="Ranieri M.L."/>
            <person name="Degoricija L."/>
            <person name="Hoelzer K."/>
            <person name="Rodriguez-Rivera L.D."/>
            <person name="Brown S."/>
            <person name="Bolchacova E."/>
            <person name="Furtado M.R."/>
            <person name="Wiedmann M."/>
        </authorList>
    </citation>
    <scope>NUCLEOTIDE SEQUENCE [LARGE SCALE GENOMIC DNA]</scope>
    <source>
        <strain evidence="1 2">A4-653</strain>
    </source>
</reference>
<organism evidence="1 2">
    <name type="scientific">Salmonella enterica subsp. enterica serovar Rubislaw str. A4-653</name>
    <dbReference type="NCBI Taxonomy" id="913081"/>
    <lineage>
        <taxon>Bacteria</taxon>
        <taxon>Pseudomonadati</taxon>
        <taxon>Pseudomonadota</taxon>
        <taxon>Gammaproteobacteria</taxon>
        <taxon>Enterobacterales</taxon>
        <taxon>Enterobacteriaceae</taxon>
        <taxon>Salmonella</taxon>
    </lineage>
</organism>
<sequence>MDYRKIIKEIGRGKNHVRDLDLDTARARQTYGLT</sequence>
<accession>G5QFX1</accession>